<dbReference type="Gene3D" id="3.40.50.2300">
    <property type="match status" value="2"/>
</dbReference>
<evidence type="ECO:0000313" key="10">
    <source>
        <dbReference type="EMBL" id="MDC7228261.1"/>
    </source>
</evidence>
<keyword evidence="4" id="KW-1003">Cell membrane</keyword>
<comment type="subcellular location">
    <subcellularLocation>
        <location evidence="1">Cell membrane</location>
        <topology evidence="1">Lipid-anchor</topology>
    </subcellularLocation>
</comment>
<dbReference type="InterPro" id="IPR003760">
    <property type="entry name" value="PnrA-like"/>
</dbReference>
<reference evidence="10 11" key="1">
    <citation type="submission" date="2022-12" db="EMBL/GenBank/DDBJ databases">
        <title>Metagenome assembled genome from gulf of manar.</title>
        <authorList>
            <person name="Kohli P."/>
            <person name="Pk S."/>
            <person name="Venkata Ramana C."/>
            <person name="Sasikala C."/>
        </authorList>
    </citation>
    <scope>NUCLEOTIDE SEQUENCE [LARGE SCALE GENOMIC DNA]</scope>
    <source>
        <strain evidence="10">JB008</strain>
    </source>
</reference>
<evidence type="ECO:0000256" key="3">
    <source>
        <dbReference type="ARBA" id="ARBA00022448"/>
    </source>
</evidence>
<evidence type="ECO:0000256" key="8">
    <source>
        <dbReference type="ARBA" id="ARBA00023288"/>
    </source>
</evidence>
<dbReference type="SUPFAM" id="SSF53822">
    <property type="entry name" value="Periplasmic binding protein-like I"/>
    <property type="match status" value="1"/>
</dbReference>
<dbReference type="Proteomes" id="UP001221217">
    <property type="component" value="Unassembled WGS sequence"/>
</dbReference>
<dbReference type="InterPro" id="IPR028082">
    <property type="entry name" value="Peripla_BP_I"/>
</dbReference>
<dbReference type="GO" id="GO:0005886">
    <property type="term" value="C:plasma membrane"/>
    <property type="evidence" value="ECO:0007669"/>
    <property type="project" value="UniProtKB-SubCell"/>
</dbReference>
<keyword evidence="3" id="KW-0813">Transport</keyword>
<evidence type="ECO:0000256" key="2">
    <source>
        <dbReference type="ARBA" id="ARBA00008610"/>
    </source>
</evidence>
<keyword evidence="5" id="KW-0732">Signal</keyword>
<feature type="domain" description="ABC transporter substrate-binding protein PnrA-like" evidence="9">
    <location>
        <begin position="45"/>
        <end position="358"/>
    </location>
</feature>
<comment type="caution">
    <text evidence="10">The sequence shown here is derived from an EMBL/GenBank/DDBJ whole genome shotgun (WGS) entry which is preliminary data.</text>
</comment>
<name>A0AAJ1ILJ5_9SPIO</name>
<comment type="similarity">
    <text evidence="2">Belongs to the BMP lipoprotein family.</text>
</comment>
<evidence type="ECO:0000313" key="11">
    <source>
        <dbReference type="Proteomes" id="UP001221217"/>
    </source>
</evidence>
<gene>
    <name evidence="10" type="ORF">PQJ61_15980</name>
</gene>
<evidence type="ECO:0000259" key="9">
    <source>
        <dbReference type="Pfam" id="PF02608"/>
    </source>
</evidence>
<dbReference type="PROSITE" id="PS51257">
    <property type="entry name" value="PROKAR_LIPOPROTEIN"/>
    <property type="match status" value="1"/>
</dbReference>
<accession>A0AAJ1ILJ5</accession>
<proteinExistence type="inferred from homology"/>
<dbReference type="EMBL" id="JAQQAL010000044">
    <property type="protein sequence ID" value="MDC7228261.1"/>
    <property type="molecule type" value="Genomic_DNA"/>
</dbReference>
<dbReference type="InterPro" id="IPR050957">
    <property type="entry name" value="BMP_lipoprotein"/>
</dbReference>
<dbReference type="PANTHER" id="PTHR34296">
    <property type="entry name" value="TRANSCRIPTIONAL ACTIVATOR PROTEIN MED"/>
    <property type="match status" value="1"/>
</dbReference>
<dbReference type="CDD" id="cd19964">
    <property type="entry name" value="PBP1_BMP-like"/>
    <property type="match status" value="1"/>
</dbReference>
<keyword evidence="7" id="KW-0564">Palmitate</keyword>
<keyword evidence="6" id="KW-0472">Membrane</keyword>
<dbReference type="PANTHER" id="PTHR34296:SF2">
    <property type="entry name" value="ABC TRANSPORTER GUANOSINE-BINDING PROTEIN NUPN"/>
    <property type="match status" value="1"/>
</dbReference>
<evidence type="ECO:0000256" key="6">
    <source>
        <dbReference type="ARBA" id="ARBA00023136"/>
    </source>
</evidence>
<dbReference type="AlphaFoldDB" id="A0AAJ1ILJ5"/>
<keyword evidence="8" id="KW-0449">Lipoprotein</keyword>
<evidence type="ECO:0000256" key="5">
    <source>
        <dbReference type="ARBA" id="ARBA00022729"/>
    </source>
</evidence>
<protein>
    <submittedName>
        <fullName evidence="10">BMP family ABC transporter substrate-binding protein</fullName>
    </submittedName>
</protein>
<evidence type="ECO:0000256" key="1">
    <source>
        <dbReference type="ARBA" id="ARBA00004193"/>
    </source>
</evidence>
<evidence type="ECO:0000256" key="4">
    <source>
        <dbReference type="ARBA" id="ARBA00022475"/>
    </source>
</evidence>
<evidence type="ECO:0000256" key="7">
    <source>
        <dbReference type="ARBA" id="ARBA00023139"/>
    </source>
</evidence>
<sequence length="361" mass="38760">MKKTIISVLIMILLISTLFITGCSKKEDTAAADGSEKAVEAEPLKVVLYLNGTLGDKSFFDSANEGVLRAGSELGARVKVIEGGYDASRWEPDITQLCEGDWDIIIAGTWQTQEILEKLAPLNPDKRFFTYDTSVSYDKGGLDNVYSILYLQNEASFLVGALGALITTSDMPLANADKSMGFLGGMDIDVINDFKVGYLEGAAYIDPAIDVKVAYAGAWNDPAKGKELTLAFFDQGADVSFNVAGETGLGGLDAAKEAGKYTFGVDSDQYALFAESDPEKAEKIVTSMLKNVGNSLYRGIKMHQEGTLVYGQPEALGIAEGGVGIAKNENYKKVVPAEFQEKIEEIEGKILAGEIKVSSAF</sequence>
<dbReference type="Pfam" id="PF02608">
    <property type="entry name" value="Bmp"/>
    <property type="match status" value="1"/>
</dbReference>
<organism evidence="10 11">
    <name type="scientific">Candidatus Thalassospirochaeta sargassi</name>
    <dbReference type="NCBI Taxonomy" id="3119039"/>
    <lineage>
        <taxon>Bacteria</taxon>
        <taxon>Pseudomonadati</taxon>
        <taxon>Spirochaetota</taxon>
        <taxon>Spirochaetia</taxon>
        <taxon>Spirochaetales</taxon>
        <taxon>Spirochaetaceae</taxon>
        <taxon>Candidatus Thalassospirochaeta</taxon>
    </lineage>
</organism>